<sequence length="162" mass="18091">MSSFIEPKVKSDKNVSVQRLYSVYHDLVEMQSVAQIIQKYTKEWGVSKQAVSKIINQAYGIFDKNMEQEFERLASNQLTRVMNIGAKALQEGKLDTALKASDIINKLAGLYTEKVEANVTSDSVIHVSFSGISISDEDEIENKINELEDTGTELIVEGEENA</sequence>
<evidence type="ECO:0000313" key="1">
    <source>
        <dbReference type="EMBL" id="KAA6337280.1"/>
    </source>
</evidence>
<organism evidence="1">
    <name type="scientific">termite gut metagenome</name>
    <dbReference type="NCBI Taxonomy" id="433724"/>
    <lineage>
        <taxon>unclassified sequences</taxon>
        <taxon>metagenomes</taxon>
        <taxon>organismal metagenomes</taxon>
    </lineage>
</organism>
<name>A0A5J4RVS1_9ZZZZ</name>
<dbReference type="EMBL" id="SNRY01000713">
    <property type="protein sequence ID" value="KAA6337280.1"/>
    <property type="molecule type" value="Genomic_DNA"/>
</dbReference>
<gene>
    <name evidence="1" type="ORF">EZS27_014618</name>
</gene>
<proteinExistence type="predicted"/>
<reference evidence="1" key="1">
    <citation type="submission" date="2019-03" db="EMBL/GenBank/DDBJ databases">
        <title>Single cell metagenomics reveals metabolic interactions within the superorganism composed of flagellate Streblomastix strix and complex community of Bacteroidetes bacteria on its surface.</title>
        <authorList>
            <person name="Treitli S.C."/>
            <person name="Kolisko M."/>
            <person name="Husnik F."/>
            <person name="Keeling P."/>
            <person name="Hampl V."/>
        </authorList>
    </citation>
    <scope>NUCLEOTIDE SEQUENCE</scope>
    <source>
        <strain evidence="1">STM</strain>
    </source>
</reference>
<accession>A0A5J4RVS1</accession>
<protein>
    <submittedName>
        <fullName evidence="1">Uncharacterized protein</fullName>
    </submittedName>
</protein>
<comment type="caution">
    <text evidence="1">The sequence shown here is derived from an EMBL/GenBank/DDBJ whole genome shotgun (WGS) entry which is preliminary data.</text>
</comment>
<dbReference type="AlphaFoldDB" id="A0A5J4RVS1"/>